<accession>A0A2U1TDF0</accession>
<reference evidence="3" key="1">
    <citation type="submission" date="2018-04" db="EMBL/GenBank/DDBJ databases">
        <authorList>
            <person name="Liu S."/>
            <person name="Wang Z."/>
            <person name="Li J."/>
        </authorList>
    </citation>
    <scope>NUCLEOTIDE SEQUENCE [LARGE SCALE GENOMIC DNA]</scope>
    <source>
        <strain evidence="3">622</strain>
    </source>
</reference>
<dbReference type="RefSeq" id="WP_108962812.1">
    <property type="nucleotide sequence ID" value="NZ_QEFB01000007.1"/>
</dbReference>
<dbReference type="Proteomes" id="UP000244962">
    <property type="component" value="Unassembled WGS sequence"/>
</dbReference>
<proteinExistence type="predicted"/>
<dbReference type="EMBL" id="QEFB01000007">
    <property type="protein sequence ID" value="PWC06921.1"/>
    <property type="molecule type" value="Genomic_DNA"/>
</dbReference>
<sequence length="92" mass="10253">MTDNNPQNISRFERVLAFMLLGLVILSVGTFLAIIIGTWQGMGSSDFASGIWPVVVMVPYIGLPLAFILLITLMITSVVRRSRDNKRTLTQR</sequence>
<keyword evidence="1" id="KW-1133">Transmembrane helix</keyword>
<evidence type="ECO:0000256" key="1">
    <source>
        <dbReference type="SAM" id="Phobius"/>
    </source>
</evidence>
<feature type="transmembrane region" description="Helical" evidence="1">
    <location>
        <begin position="51"/>
        <end position="79"/>
    </location>
</feature>
<dbReference type="AlphaFoldDB" id="A0A2U1TDF0"/>
<keyword evidence="1" id="KW-0812">Transmembrane</keyword>
<evidence type="ECO:0000313" key="3">
    <source>
        <dbReference type="Proteomes" id="UP000244962"/>
    </source>
</evidence>
<organism evidence="2 3">
    <name type="scientific">Mycetocola zhujimingii</name>
    <dbReference type="NCBI Taxonomy" id="2079792"/>
    <lineage>
        <taxon>Bacteria</taxon>
        <taxon>Bacillati</taxon>
        <taxon>Actinomycetota</taxon>
        <taxon>Actinomycetes</taxon>
        <taxon>Micrococcales</taxon>
        <taxon>Microbacteriaceae</taxon>
        <taxon>Mycetocola</taxon>
    </lineage>
</organism>
<gene>
    <name evidence="2" type="ORF">DF223_08030</name>
</gene>
<comment type="caution">
    <text evidence="2">The sequence shown here is derived from an EMBL/GenBank/DDBJ whole genome shotgun (WGS) entry which is preliminary data.</text>
</comment>
<keyword evidence="3" id="KW-1185">Reference proteome</keyword>
<protein>
    <submittedName>
        <fullName evidence="2">Multidrug ABC transporter ATPase</fullName>
    </submittedName>
</protein>
<keyword evidence="1" id="KW-0472">Membrane</keyword>
<feature type="transmembrane region" description="Helical" evidence="1">
    <location>
        <begin position="15"/>
        <end position="39"/>
    </location>
</feature>
<evidence type="ECO:0000313" key="2">
    <source>
        <dbReference type="EMBL" id="PWC06921.1"/>
    </source>
</evidence>
<name>A0A2U1TDF0_9MICO</name>